<keyword evidence="3" id="KW-1185">Reference proteome</keyword>
<evidence type="ECO:0000256" key="1">
    <source>
        <dbReference type="SAM" id="MobiDB-lite"/>
    </source>
</evidence>
<accession>A0A455LM23</accession>
<dbReference type="Proteomes" id="UP000292006">
    <property type="component" value="Segment"/>
</dbReference>
<feature type="region of interest" description="Disordered" evidence="1">
    <location>
        <begin position="67"/>
        <end position="89"/>
    </location>
</feature>
<protein>
    <submittedName>
        <fullName evidence="2">Uncharacterized protein</fullName>
    </submittedName>
</protein>
<feature type="compositionally biased region" description="Pro residues" evidence="1">
    <location>
        <begin position="76"/>
        <end position="89"/>
    </location>
</feature>
<evidence type="ECO:0000313" key="2">
    <source>
        <dbReference type="EMBL" id="AYP70046.1"/>
    </source>
</evidence>
<organism evidence="2 3">
    <name type="scientific">Mycobacterium phage CRB2</name>
    <dbReference type="NCBI Taxonomy" id="2483623"/>
    <lineage>
        <taxon>Viruses</taxon>
        <taxon>Duplodnaviria</taxon>
        <taxon>Heunggongvirae</taxon>
        <taxon>Uroviricota</taxon>
        <taxon>Caudoviricetes</taxon>
        <taxon>Bclasvirinae</taxon>
        <taxon>Quesadillavirus</taxon>
        <taxon>Quesadillavirus CRB2</taxon>
    </lineage>
</organism>
<reference evidence="2 3" key="1">
    <citation type="journal article" date="2019" name="PLoS ONE">
        <title>Mycobacteriophage CRB2 defines a new subcluster in mycobacteriophage classification.</title>
        <authorList>
            <person name="Suarez C.A."/>
            <person name="Franceschelli J.J."/>
            <person name="Morbidoni H.R."/>
        </authorList>
    </citation>
    <scope>NUCLEOTIDE SEQUENCE [LARGE SCALE GENOMIC DNA]</scope>
</reference>
<proteinExistence type="predicted"/>
<dbReference type="EMBL" id="MK059749">
    <property type="protein sequence ID" value="AYP70046.1"/>
    <property type="molecule type" value="Genomic_DNA"/>
</dbReference>
<name>A0A455LM23_9CAUD</name>
<sequence>MSGALATFWIMVGIGLTWSLAKGIGRAQGRELGRRDQLPPIVLQIALDTGEIIGQVQIAGVRIGTAHPVDVHPATEEPPGPPPGHPEAL</sequence>
<evidence type="ECO:0000313" key="3">
    <source>
        <dbReference type="Proteomes" id="UP000292006"/>
    </source>
</evidence>
<gene>
    <name evidence="2" type="ORF">CRB2_60</name>
</gene>